<evidence type="ECO:0000256" key="2">
    <source>
        <dbReference type="ARBA" id="ARBA00022692"/>
    </source>
</evidence>
<feature type="transmembrane region" description="Helical" evidence="6">
    <location>
        <begin position="209"/>
        <end position="228"/>
    </location>
</feature>
<evidence type="ECO:0000259" key="7">
    <source>
        <dbReference type="Pfam" id="PF04547"/>
    </source>
</evidence>
<dbReference type="PANTHER" id="PTHR12308">
    <property type="entry name" value="ANOCTAMIN"/>
    <property type="match status" value="1"/>
</dbReference>
<keyword evidence="10" id="KW-1185">Reference proteome</keyword>
<dbReference type="GO" id="GO:0016020">
    <property type="term" value="C:membrane"/>
    <property type="evidence" value="ECO:0007669"/>
    <property type="project" value="UniProtKB-SubCell"/>
</dbReference>
<dbReference type="InterPro" id="IPR049452">
    <property type="entry name" value="Anoctamin_TM"/>
</dbReference>
<feature type="domain" description="Anoctamin alpha-beta plait" evidence="8">
    <location>
        <begin position="52"/>
        <end position="164"/>
    </location>
</feature>
<accession>A0A1E3QYP5</accession>
<protein>
    <recommendedName>
        <fullName evidence="11">DUF590-domain-containing protein</fullName>
    </recommendedName>
</protein>
<gene>
    <name evidence="9" type="ORF">BABINDRAFT_77028</name>
</gene>
<name>A0A1E3QYP5_9ASCO</name>
<dbReference type="Pfam" id="PF20877">
    <property type="entry name" value="Anoctamin_N"/>
    <property type="match status" value="1"/>
</dbReference>
<keyword evidence="3 6" id="KW-1133">Transmembrane helix</keyword>
<dbReference type="GO" id="GO:0005254">
    <property type="term" value="F:chloride channel activity"/>
    <property type="evidence" value="ECO:0007669"/>
    <property type="project" value="TreeGrafter"/>
</dbReference>
<dbReference type="AlphaFoldDB" id="A0A1E3QYP5"/>
<evidence type="ECO:0000259" key="8">
    <source>
        <dbReference type="Pfam" id="PF20877"/>
    </source>
</evidence>
<dbReference type="OrthoDB" id="296386at2759"/>
<proteinExistence type="predicted"/>
<evidence type="ECO:0000256" key="1">
    <source>
        <dbReference type="ARBA" id="ARBA00004141"/>
    </source>
</evidence>
<evidence type="ECO:0000313" key="9">
    <source>
        <dbReference type="EMBL" id="ODQ82809.1"/>
    </source>
</evidence>
<evidence type="ECO:0008006" key="11">
    <source>
        <dbReference type="Google" id="ProtNLM"/>
    </source>
</evidence>
<feature type="region of interest" description="Disordered" evidence="5">
    <location>
        <begin position="1"/>
        <end position="36"/>
    </location>
</feature>
<feature type="transmembrane region" description="Helical" evidence="6">
    <location>
        <begin position="577"/>
        <end position="596"/>
    </location>
</feature>
<keyword evidence="4 6" id="KW-0472">Membrane</keyword>
<dbReference type="InterPro" id="IPR007632">
    <property type="entry name" value="Anoctamin"/>
</dbReference>
<feature type="transmembrane region" description="Helical" evidence="6">
    <location>
        <begin position="524"/>
        <end position="547"/>
    </location>
</feature>
<feature type="transmembrane region" description="Helical" evidence="6">
    <location>
        <begin position="339"/>
        <end position="359"/>
    </location>
</feature>
<evidence type="ECO:0000256" key="6">
    <source>
        <dbReference type="SAM" id="Phobius"/>
    </source>
</evidence>
<feature type="compositionally biased region" description="Polar residues" evidence="5">
    <location>
        <begin position="14"/>
        <end position="36"/>
    </location>
</feature>
<feature type="transmembrane region" description="Helical" evidence="6">
    <location>
        <begin position="301"/>
        <end position="319"/>
    </location>
</feature>
<feature type="domain" description="Anoctamin transmembrane" evidence="7">
    <location>
        <begin position="201"/>
        <end position="659"/>
    </location>
</feature>
<feature type="transmembrane region" description="Helical" evidence="6">
    <location>
        <begin position="450"/>
        <end position="472"/>
    </location>
</feature>
<keyword evidence="2 6" id="KW-0812">Transmembrane</keyword>
<dbReference type="Pfam" id="PF04547">
    <property type="entry name" value="Anoctamin"/>
    <property type="match status" value="1"/>
</dbReference>
<dbReference type="Proteomes" id="UP000094336">
    <property type="component" value="Unassembled WGS sequence"/>
</dbReference>
<dbReference type="InterPro" id="IPR049456">
    <property type="entry name" value="Anoctamin_N_fung"/>
</dbReference>
<evidence type="ECO:0000256" key="5">
    <source>
        <dbReference type="SAM" id="MobiDB-lite"/>
    </source>
</evidence>
<dbReference type="STRING" id="984486.A0A1E3QYP5"/>
<evidence type="ECO:0000256" key="3">
    <source>
        <dbReference type="ARBA" id="ARBA00022989"/>
    </source>
</evidence>
<feature type="transmembrane region" description="Helical" evidence="6">
    <location>
        <begin position="240"/>
        <end position="259"/>
    </location>
</feature>
<dbReference type="GeneID" id="30150515"/>
<dbReference type="RefSeq" id="XP_018988137.1">
    <property type="nucleotide sequence ID" value="XM_019132662.1"/>
</dbReference>
<feature type="transmembrane region" description="Helical" evidence="6">
    <location>
        <begin position="387"/>
        <end position="408"/>
    </location>
</feature>
<evidence type="ECO:0000313" key="10">
    <source>
        <dbReference type="Proteomes" id="UP000094336"/>
    </source>
</evidence>
<comment type="subcellular location">
    <subcellularLocation>
        <location evidence="1">Membrane</location>
        <topology evidence="1">Multi-pass membrane protein</topology>
    </subcellularLocation>
</comment>
<sequence>MASSSALPERDTLTQRGAKTSSVGDSTNSNLVSNNHADLDLNPRAGTLADLQPDFVLSVLYSNDNGTVTAAATADFERLLTTLDGLGFQFQVKPGSAQTVLVFIRLAPQALHAAVAAARTHDLAAGVASFTYPAEPSASERLRVARGLITAAGITPGVGNWNFVRCLTALHDTAANYRVLVGWAHGARAFFSATDAQCEHVRDAYGPALALYFYFARHFITWLGPLALVGAANHLLVGRYSPLFALTTLVWSVAFYHSWRQRLQNLTARWGIIGNDATPLPASPSTLADSTSFSDVAVRQLAIVPLALSVTFILFSYQLLCFATEIFLTQVYAGPLQRYLSLIPTGMIVVFVPVLNLFYGKVIDAVCGWEGHTTVEGLRASKAHKQFVVTFLTSYVPLLLSAFLYLPFAHHVGAHLASAQRLVPTLLSTRLGVSITPQFTVNAARLATQYHYFLFTNNVVGFATLFFLPIVVRHALPKAKTLASGEPAVFDDGVDAEYLADVRAQIELRAYDVSEDYTQTVVQFGYLVMYAPVWSLSPLFVLVFALFQFKGDLFKVMTQVRRPLPERVVSSAPYDSYVILLAWVGSITSTAITAMYRVPPKVAYAQPFTANEHTSLYTRGAANVGIAPWKLALVVFAVEHVFFGLNVFFRAVYAHFRPQDAVDLERRVTVARAEFVQAHKRDLVHENVDDSSLDSSWLSAADAAAAAKADYLIRSRLK</sequence>
<organism evidence="9 10">
    <name type="scientific">Babjeviella inositovora NRRL Y-12698</name>
    <dbReference type="NCBI Taxonomy" id="984486"/>
    <lineage>
        <taxon>Eukaryota</taxon>
        <taxon>Fungi</taxon>
        <taxon>Dikarya</taxon>
        <taxon>Ascomycota</taxon>
        <taxon>Saccharomycotina</taxon>
        <taxon>Pichiomycetes</taxon>
        <taxon>Serinales incertae sedis</taxon>
        <taxon>Babjeviella</taxon>
    </lineage>
</organism>
<evidence type="ECO:0000256" key="4">
    <source>
        <dbReference type="ARBA" id="ARBA00023136"/>
    </source>
</evidence>
<dbReference type="EMBL" id="KV454426">
    <property type="protein sequence ID" value="ODQ82809.1"/>
    <property type="molecule type" value="Genomic_DNA"/>
</dbReference>
<dbReference type="PANTHER" id="PTHR12308:SF73">
    <property type="entry name" value="ANOCTAMIN"/>
    <property type="match status" value="1"/>
</dbReference>
<dbReference type="GO" id="GO:0032541">
    <property type="term" value="C:cortical endoplasmic reticulum"/>
    <property type="evidence" value="ECO:0007669"/>
    <property type="project" value="TreeGrafter"/>
</dbReference>
<reference evidence="10" key="1">
    <citation type="submission" date="2016-05" db="EMBL/GenBank/DDBJ databases">
        <title>Comparative genomics of biotechnologically important yeasts.</title>
        <authorList>
            <consortium name="DOE Joint Genome Institute"/>
            <person name="Riley R."/>
            <person name="Haridas S."/>
            <person name="Wolfe K.H."/>
            <person name="Lopes M.R."/>
            <person name="Hittinger C.T."/>
            <person name="Goker M."/>
            <person name="Salamov A."/>
            <person name="Wisecaver J."/>
            <person name="Long T.M."/>
            <person name="Aerts A.L."/>
            <person name="Barry K."/>
            <person name="Choi C."/>
            <person name="Clum A."/>
            <person name="Coughlan A.Y."/>
            <person name="Deshpande S."/>
            <person name="Douglass A.P."/>
            <person name="Hanson S.J."/>
            <person name="Klenk H.-P."/>
            <person name="Labutti K."/>
            <person name="Lapidus A."/>
            <person name="Lindquist E."/>
            <person name="Lipzen A."/>
            <person name="Meier-Kolthoff J.P."/>
            <person name="Ohm R.A."/>
            <person name="Otillar R.P."/>
            <person name="Pangilinan J."/>
            <person name="Peng Y."/>
            <person name="Rokas A."/>
            <person name="Rosa C.A."/>
            <person name="Scheuner C."/>
            <person name="Sibirny A.A."/>
            <person name="Slot J.C."/>
            <person name="Stielow J.B."/>
            <person name="Sun H."/>
            <person name="Kurtzman C.P."/>
            <person name="Blackwell M."/>
            <person name="Grigoriev I.V."/>
            <person name="Jeffries T.W."/>
        </authorList>
    </citation>
    <scope>NUCLEOTIDE SEQUENCE [LARGE SCALE GENOMIC DNA]</scope>
    <source>
        <strain evidence="10">NRRL Y-12698</strain>
    </source>
</reference>